<keyword evidence="2" id="KW-0812">Transmembrane</keyword>
<comment type="caution">
    <text evidence="3">The sequence shown here is derived from an EMBL/GenBank/DDBJ whole genome shotgun (WGS) entry which is preliminary data.</text>
</comment>
<evidence type="ECO:0000256" key="1">
    <source>
        <dbReference type="SAM" id="MobiDB-lite"/>
    </source>
</evidence>
<keyword evidence="4" id="KW-1185">Reference proteome</keyword>
<protein>
    <submittedName>
        <fullName evidence="3">Uncharacterized protein</fullName>
    </submittedName>
</protein>
<evidence type="ECO:0000313" key="3">
    <source>
        <dbReference type="EMBL" id="KAF7954748.1"/>
    </source>
</evidence>
<feature type="transmembrane region" description="Helical" evidence="2">
    <location>
        <begin position="46"/>
        <end position="66"/>
    </location>
</feature>
<reference evidence="3 4" key="1">
    <citation type="journal article" date="2020" name="Genome Biol. Evol.">
        <title>Comparative genomics of Sclerotiniaceae.</title>
        <authorList>
            <person name="Valero Jimenez C.A."/>
            <person name="Steentjes M."/>
            <person name="Scholten O.E."/>
            <person name="Van Kan J.A.L."/>
        </authorList>
    </citation>
    <scope>NUCLEOTIDE SEQUENCE [LARGE SCALE GENOMIC DNA]</scope>
    <source>
        <strain evidence="3 4">MUCL 94</strain>
    </source>
</reference>
<keyword evidence="2" id="KW-1133">Transmembrane helix</keyword>
<organism evidence="3 4">
    <name type="scientific">Botrytis byssoidea</name>
    <dbReference type="NCBI Taxonomy" id="139641"/>
    <lineage>
        <taxon>Eukaryota</taxon>
        <taxon>Fungi</taxon>
        <taxon>Dikarya</taxon>
        <taxon>Ascomycota</taxon>
        <taxon>Pezizomycotina</taxon>
        <taxon>Leotiomycetes</taxon>
        <taxon>Helotiales</taxon>
        <taxon>Sclerotiniaceae</taxon>
        <taxon>Botrytis</taxon>
    </lineage>
</organism>
<sequence length="314" mass="35087">MGFNIWVEKPSESLPQYSQLPQQEQADTHPHSASRETPTRSDVFSYIRFILYSITGIAFITSFLWAGPTALREYLNVPSSSSSALPTITNSSAPTINLIIASFTSKTGSPEWTKSLKKDNLAIVQYDSPASTYKGSEALIYLNYLYQFYDNLPSVSIFLNKWEATELSCPVTETDLINRLDLATVQSRGFLPFCLQDASSMETNDSVISLFHKSFPEMEVPSKFSAPCNDFAVSRDAIRSVPREQYLHLANLLRPTCAESDAGKEWGAIWSYLFLQDDTDEVAPSEALCQGWGICLGAEDWENFNGLCHDMAME</sequence>
<feature type="compositionally biased region" description="Basic and acidic residues" evidence="1">
    <location>
        <begin position="26"/>
        <end position="37"/>
    </location>
</feature>
<name>A0A9P5M3Z0_9HELO</name>
<dbReference type="EMBL" id="RCSW01000001">
    <property type="protein sequence ID" value="KAF7954748.1"/>
    <property type="molecule type" value="Genomic_DNA"/>
</dbReference>
<gene>
    <name evidence="3" type="ORF">EAE97_000007</name>
</gene>
<feature type="compositionally biased region" description="Polar residues" evidence="1">
    <location>
        <begin position="16"/>
        <end position="25"/>
    </location>
</feature>
<dbReference type="Pfam" id="PF11913">
    <property type="entry name" value="DUF3431"/>
    <property type="match status" value="1"/>
</dbReference>
<feature type="region of interest" description="Disordered" evidence="1">
    <location>
        <begin position="16"/>
        <end position="37"/>
    </location>
</feature>
<proteinExistence type="predicted"/>
<accession>A0A9P5M3Z0</accession>
<dbReference type="PANTHER" id="PTHR37490:SF2">
    <property type="match status" value="1"/>
</dbReference>
<evidence type="ECO:0000313" key="4">
    <source>
        <dbReference type="Proteomes" id="UP000710849"/>
    </source>
</evidence>
<dbReference type="GeneID" id="62143596"/>
<dbReference type="PANTHER" id="PTHR37490">
    <property type="entry name" value="EXPRESSED PROTEIN"/>
    <property type="match status" value="1"/>
</dbReference>
<dbReference type="AlphaFoldDB" id="A0A9P5M3Z0"/>
<evidence type="ECO:0000256" key="2">
    <source>
        <dbReference type="SAM" id="Phobius"/>
    </source>
</evidence>
<dbReference type="RefSeq" id="XP_038737878.1">
    <property type="nucleotide sequence ID" value="XM_038870517.1"/>
</dbReference>
<dbReference type="InterPro" id="IPR021838">
    <property type="entry name" value="DUF3431"/>
</dbReference>
<dbReference type="Proteomes" id="UP000710849">
    <property type="component" value="Unassembled WGS sequence"/>
</dbReference>
<keyword evidence="2" id="KW-0472">Membrane</keyword>